<evidence type="ECO:0000259" key="9">
    <source>
        <dbReference type="Pfam" id="PF00590"/>
    </source>
</evidence>
<keyword evidence="11" id="KW-1185">Reference proteome</keyword>
<accession>A0A7Y8GZP9</accession>
<dbReference type="PROSITE" id="PS00840">
    <property type="entry name" value="SUMT_2"/>
    <property type="match status" value="1"/>
</dbReference>
<dbReference type="InterPro" id="IPR035996">
    <property type="entry name" value="4pyrrol_Methylase_sf"/>
</dbReference>
<dbReference type="GO" id="GO:0019354">
    <property type="term" value="P:siroheme biosynthetic process"/>
    <property type="evidence" value="ECO:0007669"/>
    <property type="project" value="UniProtKB-UniPathway"/>
</dbReference>
<dbReference type="InterPro" id="IPR003043">
    <property type="entry name" value="Uropor_MeTrfase_CS"/>
</dbReference>
<evidence type="ECO:0000313" key="10">
    <source>
        <dbReference type="EMBL" id="NWF47815.1"/>
    </source>
</evidence>
<gene>
    <name evidence="10" type="primary">cobA</name>
    <name evidence="10" type="ORF">F3K02_21550</name>
</gene>
<dbReference type="InterPro" id="IPR050161">
    <property type="entry name" value="Siro_Cobalamin_biosynth"/>
</dbReference>
<dbReference type="InterPro" id="IPR014777">
    <property type="entry name" value="4pyrrole_Mease_sub1"/>
</dbReference>
<dbReference type="PANTHER" id="PTHR45790">
    <property type="entry name" value="SIROHEME SYNTHASE-RELATED"/>
    <property type="match status" value="1"/>
</dbReference>
<evidence type="ECO:0000256" key="8">
    <source>
        <dbReference type="RuleBase" id="RU003960"/>
    </source>
</evidence>
<dbReference type="Gene3D" id="3.40.1010.10">
    <property type="entry name" value="Cobalt-precorrin-4 Transmethylase, Domain 1"/>
    <property type="match status" value="1"/>
</dbReference>
<dbReference type="PANTHER" id="PTHR45790:SF1">
    <property type="entry name" value="SIROHEME SYNTHASE"/>
    <property type="match status" value="1"/>
</dbReference>
<comment type="similarity">
    <text evidence="1 8">Belongs to the precorrin methyltransferase family.</text>
</comment>
<dbReference type="SUPFAM" id="SSF53790">
    <property type="entry name" value="Tetrapyrrole methylase"/>
    <property type="match status" value="1"/>
</dbReference>
<evidence type="ECO:0000256" key="1">
    <source>
        <dbReference type="ARBA" id="ARBA00005879"/>
    </source>
</evidence>
<name>A0A7Y8GZP9_9BURK</name>
<dbReference type="FunFam" id="3.40.1010.10:FF:000001">
    <property type="entry name" value="Siroheme synthase"/>
    <property type="match status" value="1"/>
</dbReference>
<dbReference type="GO" id="GO:0004851">
    <property type="term" value="F:uroporphyrin-III C-methyltransferase activity"/>
    <property type="evidence" value="ECO:0007669"/>
    <property type="project" value="UniProtKB-EC"/>
</dbReference>
<sequence>MVSEVPAAGSVCIVGAGPGPADLMTLRALNRLEQAQVVVHDRLIAEDVLALIPATALRVYVGKALGNHAVPQDEIHDLLVAHARQGRRVVRLKGGDPYVFGRGGEEVLALQAAGIAFEVVPGVTAANGCSAAAAIPLTHRHLAASCVFLPGHLADDQASHDWQALARAGQTRVFYMGVQRLAQIAQALIAHGLPSDTPAAIVQDGTRPTQTVLACPLNRLVKIAPAYGPRPGLLIIGETVRLSPSFEEDALG</sequence>
<comment type="pathway">
    <text evidence="7">Porphyrin-containing compound metabolism; siroheme biosynthesis; precorrin-2 from uroporphyrinogen III: step 1/1.</text>
</comment>
<evidence type="ECO:0000313" key="11">
    <source>
        <dbReference type="Proteomes" id="UP000545507"/>
    </source>
</evidence>
<dbReference type="Proteomes" id="UP000545507">
    <property type="component" value="Unassembled WGS sequence"/>
</dbReference>
<dbReference type="NCBIfam" id="NF004790">
    <property type="entry name" value="PRK06136.1"/>
    <property type="match status" value="1"/>
</dbReference>
<keyword evidence="4 8" id="KW-0808">Transferase</keyword>
<dbReference type="UniPathway" id="UPA00262">
    <property type="reaction ID" value="UER00211"/>
</dbReference>
<comment type="caution">
    <text evidence="10">The sequence shown here is derived from an EMBL/GenBank/DDBJ whole genome shotgun (WGS) entry which is preliminary data.</text>
</comment>
<keyword evidence="5" id="KW-0949">S-adenosyl-L-methionine</keyword>
<dbReference type="Gene3D" id="3.30.950.10">
    <property type="entry name" value="Methyltransferase, Cobalt-precorrin-4 Transmethylase, Domain 2"/>
    <property type="match status" value="1"/>
</dbReference>
<keyword evidence="6" id="KW-0627">Porphyrin biosynthesis</keyword>
<dbReference type="InterPro" id="IPR014776">
    <property type="entry name" value="4pyrrole_Mease_sub2"/>
</dbReference>
<evidence type="ECO:0000256" key="6">
    <source>
        <dbReference type="ARBA" id="ARBA00023244"/>
    </source>
</evidence>
<feature type="domain" description="Tetrapyrrole methylase" evidence="9">
    <location>
        <begin position="11"/>
        <end position="220"/>
    </location>
</feature>
<dbReference type="InterPro" id="IPR006366">
    <property type="entry name" value="CobA/CysG_C"/>
</dbReference>
<protein>
    <recommendedName>
        <fullName evidence="2">uroporphyrinogen-III C-methyltransferase</fullName>
        <ecNumber evidence="2">2.1.1.107</ecNumber>
    </recommendedName>
</protein>
<dbReference type="NCBIfam" id="TIGR01469">
    <property type="entry name" value="cobA_cysG_Cterm"/>
    <property type="match status" value="1"/>
</dbReference>
<reference evidence="10 11" key="1">
    <citation type="submission" date="2019-09" db="EMBL/GenBank/DDBJ databases">
        <title>Hydrogenophaga aromatica sp. nov., isolated from a para-xylene-degrading enrichment culture.</title>
        <authorList>
            <person name="Tancsics A."/>
            <person name="Banerjee S."/>
        </authorList>
    </citation>
    <scope>NUCLEOTIDE SEQUENCE [LARGE SCALE GENOMIC DNA]</scope>
    <source>
        <strain evidence="10 11">D2P1</strain>
    </source>
</reference>
<dbReference type="GO" id="GO:0032259">
    <property type="term" value="P:methylation"/>
    <property type="evidence" value="ECO:0007669"/>
    <property type="project" value="UniProtKB-KW"/>
</dbReference>
<dbReference type="AlphaFoldDB" id="A0A7Y8GZP9"/>
<proteinExistence type="inferred from homology"/>
<evidence type="ECO:0000256" key="3">
    <source>
        <dbReference type="ARBA" id="ARBA00022603"/>
    </source>
</evidence>
<dbReference type="CDD" id="cd11642">
    <property type="entry name" value="SUMT"/>
    <property type="match status" value="1"/>
</dbReference>
<organism evidence="10 11">
    <name type="scientific">Hydrogenophaga aromaticivorans</name>
    <dbReference type="NCBI Taxonomy" id="2610898"/>
    <lineage>
        <taxon>Bacteria</taxon>
        <taxon>Pseudomonadati</taxon>
        <taxon>Pseudomonadota</taxon>
        <taxon>Betaproteobacteria</taxon>
        <taxon>Burkholderiales</taxon>
        <taxon>Comamonadaceae</taxon>
        <taxon>Hydrogenophaga</taxon>
    </lineage>
</organism>
<keyword evidence="3 8" id="KW-0489">Methyltransferase</keyword>
<dbReference type="EC" id="2.1.1.107" evidence="2"/>
<evidence type="ECO:0000256" key="4">
    <source>
        <dbReference type="ARBA" id="ARBA00022679"/>
    </source>
</evidence>
<evidence type="ECO:0000256" key="7">
    <source>
        <dbReference type="ARBA" id="ARBA00025705"/>
    </source>
</evidence>
<dbReference type="InterPro" id="IPR000878">
    <property type="entry name" value="4pyrrol_Mease"/>
</dbReference>
<dbReference type="Pfam" id="PF00590">
    <property type="entry name" value="TP_methylase"/>
    <property type="match status" value="1"/>
</dbReference>
<dbReference type="RefSeq" id="WP_177137782.1">
    <property type="nucleotide sequence ID" value="NZ_VYGV01000023.1"/>
</dbReference>
<evidence type="ECO:0000256" key="2">
    <source>
        <dbReference type="ARBA" id="ARBA00012162"/>
    </source>
</evidence>
<evidence type="ECO:0000256" key="5">
    <source>
        <dbReference type="ARBA" id="ARBA00022691"/>
    </source>
</evidence>
<dbReference type="EMBL" id="VYGV01000023">
    <property type="protein sequence ID" value="NWF47815.1"/>
    <property type="molecule type" value="Genomic_DNA"/>
</dbReference>
<dbReference type="PROSITE" id="PS00839">
    <property type="entry name" value="SUMT_1"/>
    <property type="match status" value="1"/>
</dbReference>